<dbReference type="Proteomes" id="UP001177260">
    <property type="component" value="Unassembled WGS sequence"/>
</dbReference>
<sequence length="592" mass="67252">MAVVVLLDTLGVHVDPRISTGHTPLMMAAMLGRTRILELLLKSGANVNLEDDKKWTPLFWAVSNGREKAVELLLKESKTGVDHQDKYGRTPFSLAAEHSFIRIMNLLINHGGDPHIPDGEGHTGFWWFLKVRHDLCIRSPSTSIQPRQGGTVNPFLLPLLIWSLPSPDRKDQSGRSWLSWAAEYGDEQVLEYFIERGGPVDFNVCDGNKVLSRTPLIWALERKNTGVIDLLKSHDLVSLHFLVEGISSIKEEHTLGLVMTLLQANYNPNQTDKNNRTPLHIACLKRDLRLVSALIEHNADTSLEDNNGKTPLEYALNRQSQEIINLLLGATKDIPSMQSIEWFEGLNSPSWIQLTRRSEITGYILQSVNTVGICEKSFTWSSLPHMLGISDADCKKPCYWNFARKDHDHEFMNYISVDFPGEHAMETSPWGIAWTQKEMANGCAKGFISKLPTMRVPNGFLDFFHSFLETWQDEWRKKCAHTNAKAEKLEREQLENYGKNHDLFENLAKNALEVTNLRQCLQSHIEGIINMLECDLSFEPNRDTRAKIAEVRLEVTAKIDKMEQAVRSAMQTELSLISRNEAASFKRLSWVT</sequence>
<gene>
    <name evidence="1" type="ORF">N8T08_003904</name>
</gene>
<accession>A0ACC3B605</accession>
<name>A0ACC3B605_9EURO</name>
<comment type="caution">
    <text evidence="1">The sequence shown here is derived from an EMBL/GenBank/DDBJ whole genome shotgun (WGS) entry which is preliminary data.</text>
</comment>
<protein>
    <submittedName>
        <fullName evidence="1">Uncharacterized protein</fullName>
    </submittedName>
</protein>
<proteinExistence type="predicted"/>
<dbReference type="EMBL" id="JAOPJF010000022">
    <property type="protein sequence ID" value="KAK1145668.1"/>
    <property type="molecule type" value="Genomic_DNA"/>
</dbReference>
<evidence type="ECO:0000313" key="1">
    <source>
        <dbReference type="EMBL" id="KAK1145668.1"/>
    </source>
</evidence>
<evidence type="ECO:0000313" key="2">
    <source>
        <dbReference type="Proteomes" id="UP001177260"/>
    </source>
</evidence>
<organism evidence="1 2">
    <name type="scientific">Aspergillus melleus</name>
    <dbReference type="NCBI Taxonomy" id="138277"/>
    <lineage>
        <taxon>Eukaryota</taxon>
        <taxon>Fungi</taxon>
        <taxon>Dikarya</taxon>
        <taxon>Ascomycota</taxon>
        <taxon>Pezizomycotina</taxon>
        <taxon>Eurotiomycetes</taxon>
        <taxon>Eurotiomycetidae</taxon>
        <taxon>Eurotiales</taxon>
        <taxon>Aspergillaceae</taxon>
        <taxon>Aspergillus</taxon>
        <taxon>Aspergillus subgen. Circumdati</taxon>
    </lineage>
</organism>
<keyword evidence="2" id="KW-1185">Reference proteome</keyword>
<reference evidence="1 2" key="1">
    <citation type="journal article" date="2023" name="ACS Omega">
        <title>Identification of the Neoaspergillic Acid Biosynthesis Gene Cluster by Establishing an In Vitro CRISPR-Ribonucleoprotein Genetic System in Aspergillus melleus.</title>
        <authorList>
            <person name="Yuan B."/>
            <person name="Grau M.F."/>
            <person name="Murata R.M."/>
            <person name="Torok T."/>
            <person name="Venkateswaran K."/>
            <person name="Stajich J.E."/>
            <person name="Wang C.C.C."/>
        </authorList>
    </citation>
    <scope>NUCLEOTIDE SEQUENCE [LARGE SCALE GENOMIC DNA]</scope>
    <source>
        <strain evidence="1 2">IMV 1140</strain>
    </source>
</reference>